<protein>
    <submittedName>
        <fullName evidence="1">Uncharacterized protein</fullName>
    </submittedName>
</protein>
<evidence type="ECO:0000313" key="1">
    <source>
        <dbReference type="EMBL" id="KAI3735086.1"/>
    </source>
</evidence>
<accession>A0ACB9CLG5</accession>
<reference evidence="1 2" key="2">
    <citation type="journal article" date="2022" name="Mol. Ecol. Resour.">
        <title>The genomes of chicory, endive, great burdock and yacon provide insights into Asteraceae paleo-polyploidization history and plant inulin production.</title>
        <authorList>
            <person name="Fan W."/>
            <person name="Wang S."/>
            <person name="Wang H."/>
            <person name="Wang A."/>
            <person name="Jiang F."/>
            <person name="Liu H."/>
            <person name="Zhao H."/>
            <person name="Xu D."/>
            <person name="Zhang Y."/>
        </authorList>
    </citation>
    <scope>NUCLEOTIDE SEQUENCE [LARGE SCALE GENOMIC DNA]</scope>
    <source>
        <strain evidence="2">cv. Niubang</strain>
    </source>
</reference>
<evidence type="ECO:0000313" key="2">
    <source>
        <dbReference type="Proteomes" id="UP001055879"/>
    </source>
</evidence>
<keyword evidence="2" id="KW-1185">Reference proteome</keyword>
<dbReference type="Proteomes" id="UP001055879">
    <property type="component" value="Linkage Group LG04"/>
</dbReference>
<gene>
    <name evidence="1" type="ORF">L6452_14574</name>
</gene>
<reference evidence="2" key="1">
    <citation type="journal article" date="2022" name="Mol. Ecol. Resour.">
        <title>The genomes of chicory, endive, great burdock and yacon provide insights into Asteraceae palaeo-polyploidization history and plant inulin production.</title>
        <authorList>
            <person name="Fan W."/>
            <person name="Wang S."/>
            <person name="Wang H."/>
            <person name="Wang A."/>
            <person name="Jiang F."/>
            <person name="Liu H."/>
            <person name="Zhao H."/>
            <person name="Xu D."/>
            <person name="Zhang Y."/>
        </authorList>
    </citation>
    <scope>NUCLEOTIDE SEQUENCE [LARGE SCALE GENOMIC DNA]</scope>
    <source>
        <strain evidence="2">cv. Niubang</strain>
    </source>
</reference>
<proteinExistence type="predicted"/>
<organism evidence="1 2">
    <name type="scientific">Arctium lappa</name>
    <name type="common">Greater burdock</name>
    <name type="synonym">Lappa major</name>
    <dbReference type="NCBI Taxonomy" id="4217"/>
    <lineage>
        <taxon>Eukaryota</taxon>
        <taxon>Viridiplantae</taxon>
        <taxon>Streptophyta</taxon>
        <taxon>Embryophyta</taxon>
        <taxon>Tracheophyta</taxon>
        <taxon>Spermatophyta</taxon>
        <taxon>Magnoliopsida</taxon>
        <taxon>eudicotyledons</taxon>
        <taxon>Gunneridae</taxon>
        <taxon>Pentapetalae</taxon>
        <taxon>asterids</taxon>
        <taxon>campanulids</taxon>
        <taxon>Asterales</taxon>
        <taxon>Asteraceae</taxon>
        <taxon>Carduoideae</taxon>
        <taxon>Cardueae</taxon>
        <taxon>Arctiinae</taxon>
        <taxon>Arctium</taxon>
    </lineage>
</organism>
<comment type="caution">
    <text evidence="1">The sequence shown here is derived from an EMBL/GenBank/DDBJ whole genome shotgun (WGS) entry which is preliminary data.</text>
</comment>
<sequence length="117" mass="13467">MGDSMVVDVGKKATKRKRVELVTSLEEREARIDALREEDDGLIKVKEKRVEFVMSLEERESRIDVLREEVDGLIKYYKEYNNSGNVVFNVDSLKANCSDIAEISPFLLKENSITRLL</sequence>
<name>A0ACB9CLG5_ARCLA</name>
<dbReference type="EMBL" id="CM042050">
    <property type="protein sequence ID" value="KAI3735086.1"/>
    <property type="molecule type" value="Genomic_DNA"/>
</dbReference>